<feature type="transmembrane region" description="Helical" evidence="1">
    <location>
        <begin position="137"/>
        <end position="157"/>
    </location>
</feature>
<dbReference type="EMBL" id="JBHTLU010000023">
    <property type="protein sequence ID" value="MFD1222294.1"/>
    <property type="molecule type" value="Genomic_DNA"/>
</dbReference>
<name>A0ABW3UPQ6_9BACL</name>
<proteinExistence type="predicted"/>
<accession>A0ABW3UPQ6</accession>
<feature type="transmembrane region" description="Helical" evidence="1">
    <location>
        <begin position="414"/>
        <end position="438"/>
    </location>
</feature>
<gene>
    <name evidence="2" type="ORF">ACFQ4B_19410</name>
</gene>
<feature type="transmembrane region" description="Helical" evidence="1">
    <location>
        <begin position="315"/>
        <end position="339"/>
    </location>
</feature>
<sequence length="454" mass="50776">MDSRNATTHPDELEEQRLSYRKLLAFFIPLGASASLVMISHIIINGTLARADHPELMIASYSIAMSLMDVIERPAVLLRQTCSALVRDRVSFRAMSHIAMYLLLCSFVIGLAISYTPLGDWVFLHGFGASSEQLPEIMSVFKLLIFVILFSGIRCLYHGIIIYNLRTKWLTIGMAIRLAGMFLVAAYFVAFDRVTSGAVGALIFLIGMAIECIISVIEGRSLLKHSIPEKLEGHPITSKRPIFRFYRPLMYSSFLAVIIDPSINAFLGQTWNMELAIASFAIALNLAHLMQSFFSYMHQIVLNFYHVSARQVFRFALLMSLLPAGLLSMLAYTSIGPWFMEHGLGLQAGSPLMNESLRALRFFMIMNLVFPWLDYCHGIVMLRGQTRIMVWSQAFNVIVTLVTLYVLVKLVPGWSGSIGALAQSLGLTGEILIVLCILRMTNRTRLGPAFARSL</sequence>
<evidence type="ECO:0000256" key="1">
    <source>
        <dbReference type="SAM" id="Phobius"/>
    </source>
</evidence>
<keyword evidence="1" id="KW-0812">Transmembrane</keyword>
<organism evidence="2 3">
    <name type="scientific">Paenibacillus vulneris</name>
    <dbReference type="NCBI Taxonomy" id="1133364"/>
    <lineage>
        <taxon>Bacteria</taxon>
        <taxon>Bacillati</taxon>
        <taxon>Bacillota</taxon>
        <taxon>Bacilli</taxon>
        <taxon>Bacillales</taxon>
        <taxon>Paenibacillaceae</taxon>
        <taxon>Paenibacillus</taxon>
    </lineage>
</organism>
<feature type="transmembrane region" description="Helical" evidence="1">
    <location>
        <begin position="56"/>
        <end position="78"/>
    </location>
</feature>
<feature type="transmembrane region" description="Helical" evidence="1">
    <location>
        <begin position="23"/>
        <end position="44"/>
    </location>
</feature>
<keyword evidence="3" id="KW-1185">Reference proteome</keyword>
<evidence type="ECO:0000313" key="2">
    <source>
        <dbReference type="EMBL" id="MFD1222294.1"/>
    </source>
</evidence>
<evidence type="ECO:0000313" key="3">
    <source>
        <dbReference type="Proteomes" id="UP001597180"/>
    </source>
</evidence>
<reference evidence="3" key="1">
    <citation type="journal article" date="2019" name="Int. J. Syst. Evol. Microbiol.">
        <title>The Global Catalogue of Microorganisms (GCM) 10K type strain sequencing project: providing services to taxonomists for standard genome sequencing and annotation.</title>
        <authorList>
            <consortium name="The Broad Institute Genomics Platform"/>
            <consortium name="The Broad Institute Genome Sequencing Center for Infectious Disease"/>
            <person name="Wu L."/>
            <person name="Ma J."/>
        </authorList>
    </citation>
    <scope>NUCLEOTIDE SEQUENCE [LARGE SCALE GENOMIC DNA]</scope>
    <source>
        <strain evidence="3">CCUG 53270</strain>
    </source>
</reference>
<feature type="transmembrane region" description="Helical" evidence="1">
    <location>
        <begin position="197"/>
        <end position="217"/>
    </location>
</feature>
<feature type="transmembrane region" description="Helical" evidence="1">
    <location>
        <begin position="275"/>
        <end position="294"/>
    </location>
</feature>
<comment type="caution">
    <text evidence="2">The sequence shown here is derived from an EMBL/GenBank/DDBJ whole genome shotgun (WGS) entry which is preliminary data.</text>
</comment>
<feature type="transmembrane region" description="Helical" evidence="1">
    <location>
        <begin position="249"/>
        <end position="269"/>
    </location>
</feature>
<feature type="transmembrane region" description="Helical" evidence="1">
    <location>
        <begin position="388"/>
        <end position="408"/>
    </location>
</feature>
<dbReference type="Proteomes" id="UP001597180">
    <property type="component" value="Unassembled WGS sequence"/>
</dbReference>
<feature type="transmembrane region" description="Helical" evidence="1">
    <location>
        <begin position="169"/>
        <end position="191"/>
    </location>
</feature>
<keyword evidence="1" id="KW-1133">Transmembrane helix</keyword>
<feature type="transmembrane region" description="Helical" evidence="1">
    <location>
        <begin position="359"/>
        <end position="376"/>
    </location>
</feature>
<dbReference type="RefSeq" id="WP_345589463.1">
    <property type="nucleotide sequence ID" value="NZ_BAABJG010000018.1"/>
</dbReference>
<feature type="transmembrane region" description="Helical" evidence="1">
    <location>
        <begin position="98"/>
        <end position="117"/>
    </location>
</feature>
<keyword evidence="1" id="KW-0472">Membrane</keyword>
<protein>
    <submittedName>
        <fullName evidence="2">Multi antimicrobial extrusion protein MatE</fullName>
    </submittedName>
</protein>